<keyword evidence="5" id="KW-1185">Reference proteome</keyword>
<evidence type="ECO:0000259" key="2">
    <source>
        <dbReference type="Pfam" id="PF09830"/>
    </source>
</evidence>
<evidence type="ECO:0000313" key="5">
    <source>
        <dbReference type="Proteomes" id="UP000225277"/>
    </source>
</evidence>
<dbReference type="EMBL" id="FJUY01000004">
    <property type="protein sequence ID" value="CZT17827.1"/>
    <property type="molecule type" value="Genomic_DNA"/>
</dbReference>
<dbReference type="InterPro" id="IPR019200">
    <property type="entry name" value="ATP_adenylylTrfase_C"/>
</dbReference>
<evidence type="ECO:0000313" key="4">
    <source>
        <dbReference type="EMBL" id="CZT17827.1"/>
    </source>
</evidence>
<protein>
    <submittedName>
        <fullName evidence="4">Uncharacterized protein</fullName>
    </submittedName>
</protein>
<dbReference type="STRING" id="112498.A0A2D3UZJ8"/>
<dbReference type="PANTHER" id="PTHR38420:SF1">
    <property type="entry name" value="PUTATIVE (AFU_ORTHOLOGUE AFUA_5G14690)-RELATED"/>
    <property type="match status" value="1"/>
</dbReference>
<evidence type="ECO:0000259" key="3">
    <source>
        <dbReference type="Pfam" id="PF19327"/>
    </source>
</evidence>
<organism evidence="4 5">
    <name type="scientific">Ramularia collo-cygni</name>
    <dbReference type="NCBI Taxonomy" id="112498"/>
    <lineage>
        <taxon>Eukaryota</taxon>
        <taxon>Fungi</taxon>
        <taxon>Dikarya</taxon>
        <taxon>Ascomycota</taxon>
        <taxon>Pezizomycotina</taxon>
        <taxon>Dothideomycetes</taxon>
        <taxon>Dothideomycetidae</taxon>
        <taxon>Mycosphaerellales</taxon>
        <taxon>Mycosphaerellaceae</taxon>
        <taxon>Ramularia</taxon>
    </lineage>
</organism>
<dbReference type="GeneID" id="35598862"/>
<dbReference type="InterPro" id="IPR009163">
    <property type="entry name" value="Ap4A_phos1/2"/>
</dbReference>
<dbReference type="GO" id="GO:0009117">
    <property type="term" value="P:nucleotide metabolic process"/>
    <property type="evidence" value="ECO:0007669"/>
    <property type="project" value="InterPro"/>
</dbReference>
<dbReference type="GO" id="GO:0005524">
    <property type="term" value="F:ATP binding"/>
    <property type="evidence" value="ECO:0007669"/>
    <property type="project" value="InterPro"/>
</dbReference>
<dbReference type="Gene3D" id="3.30.428.70">
    <property type="match status" value="1"/>
</dbReference>
<sequence length="321" mass="35498">MSLEALALSRFDQLVASGDLLWQDVPPRYHPSTPFSFEFRVAASLISKPQDKQQIPTAPVPSSTTATTATKQRGAFDDENSLFEILPNLGPHHRLILNKFSVVRPQFVIPTKNFEPQQNPLNAEDFAAIWQVLMDLPEEGSNNNKYMGIFNCGVNAGSSVGHKHLQVIPLPETIPEDENFLALLLKHIHESEETLQPENKKNPATAAQTHFTLPKTPFKHAAHPLNPSKPTSPETLLEIWNHLCNITNIHPGTAHNLLLTREIMVAIPRPKAWMGSGAGEFAANAACMAGMVWCKTEEQYNAWMEFGPMKALGEFGVGVDS</sequence>
<dbReference type="RefSeq" id="XP_023624718.1">
    <property type="nucleotide sequence ID" value="XM_023768950.1"/>
</dbReference>
<dbReference type="PANTHER" id="PTHR38420">
    <property type="entry name" value="AP-4-A PHOSPHORYLASE II"/>
    <property type="match status" value="1"/>
</dbReference>
<gene>
    <name evidence="4" type="ORF">RCC_03663</name>
</gene>
<feature type="region of interest" description="Disordered" evidence="1">
    <location>
        <begin position="50"/>
        <end position="73"/>
    </location>
</feature>
<feature type="compositionally biased region" description="Low complexity" evidence="1">
    <location>
        <begin position="56"/>
        <end position="70"/>
    </location>
</feature>
<dbReference type="InterPro" id="IPR045759">
    <property type="entry name" value="Ap4A_phos1/2_N"/>
</dbReference>
<dbReference type="InterPro" id="IPR036265">
    <property type="entry name" value="HIT-like_sf"/>
</dbReference>
<accession>A0A2D3UZJ8</accession>
<evidence type="ECO:0000256" key="1">
    <source>
        <dbReference type="SAM" id="MobiDB-lite"/>
    </source>
</evidence>
<name>A0A2D3UZJ8_9PEZI</name>
<proteinExistence type="predicted"/>
<reference evidence="4 5" key="1">
    <citation type="submission" date="2016-03" db="EMBL/GenBank/DDBJ databases">
        <authorList>
            <person name="Ploux O."/>
        </authorList>
    </citation>
    <scope>NUCLEOTIDE SEQUENCE [LARGE SCALE GENOMIC DNA]</scope>
    <source>
        <strain evidence="4 5">URUG2</strain>
    </source>
</reference>
<dbReference type="SUPFAM" id="SSF54197">
    <property type="entry name" value="HIT-like"/>
    <property type="match status" value="1"/>
</dbReference>
<dbReference type="OrthoDB" id="10267950at2759"/>
<feature type="domain" description="Ap4A phosphorylase 1/2 N-terminal" evidence="3">
    <location>
        <begin position="86"/>
        <end position="174"/>
    </location>
</feature>
<dbReference type="GO" id="GO:0003877">
    <property type="term" value="F:ATP:ADP adenylyltransferase activity"/>
    <property type="evidence" value="ECO:0007669"/>
    <property type="project" value="InterPro"/>
</dbReference>
<dbReference type="AlphaFoldDB" id="A0A2D3UZJ8"/>
<dbReference type="Proteomes" id="UP000225277">
    <property type="component" value="Unassembled WGS sequence"/>
</dbReference>
<dbReference type="Pfam" id="PF19327">
    <property type="entry name" value="Ap4A_phos_N"/>
    <property type="match status" value="1"/>
</dbReference>
<dbReference type="InterPro" id="IPR043171">
    <property type="entry name" value="Ap4A_phos1/2-like"/>
</dbReference>
<feature type="domain" description="ATP adenylyltransferase C-terminal" evidence="2">
    <location>
        <begin position="214"/>
        <end position="317"/>
    </location>
</feature>
<dbReference type="Pfam" id="PF09830">
    <property type="entry name" value="ATP_transf"/>
    <property type="match status" value="1"/>
</dbReference>